<proteinExistence type="predicted"/>
<dbReference type="PROSITE" id="PS51837">
    <property type="entry name" value="LITAF"/>
    <property type="match status" value="1"/>
</dbReference>
<dbReference type="Pfam" id="PF10601">
    <property type="entry name" value="zf-LITAF-like"/>
    <property type="match status" value="1"/>
</dbReference>
<reference evidence="2" key="1">
    <citation type="submission" date="2021-01" db="EMBL/GenBank/DDBJ databases">
        <authorList>
            <person name="Corre E."/>
            <person name="Pelletier E."/>
            <person name="Niang G."/>
            <person name="Scheremetjew M."/>
            <person name="Finn R."/>
            <person name="Kale V."/>
            <person name="Holt S."/>
            <person name="Cochrane G."/>
            <person name="Meng A."/>
            <person name="Brown T."/>
            <person name="Cohen L."/>
        </authorList>
    </citation>
    <scope>NUCLEOTIDE SEQUENCE</scope>
    <source>
        <strain evidence="2">CCMP645</strain>
    </source>
</reference>
<sequence length="132" mass="14184">MPKQALAVAHGVPVDEQYVPMGCAVSVTPAAASQPASQPTHVHVVVEQRGRQAASDAFFAAQTRVEASPRPVVVTCPHCHQTAETRTRTHVGEAACLWCCCTCCWSCVACRDTVHRCAHCNHTLGAHRPRTC</sequence>
<protein>
    <recommendedName>
        <fullName evidence="1">LITAF domain-containing protein</fullName>
    </recommendedName>
</protein>
<evidence type="ECO:0000313" key="2">
    <source>
        <dbReference type="EMBL" id="CAE0788530.1"/>
    </source>
</evidence>
<name>A0A7S4FCS4_CHRCT</name>
<dbReference type="AlphaFoldDB" id="A0A7S4FCS4"/>
<evidence type="ECO:0000259" key="1">
    <source>
        <dbReference type="PROSITE" id="PS51837"/>
    </source>
</evidence>
<accession>A0A7S4FCS4</accession>
<feature type="domain" description="LITAF" evidence="1">
    <location>
        <begin position="55"/>
        <end position="132"/>
    </location>
</feature>
<organism evidence="2">
    <name type="scientific">Chrysotila carterae</name>
    <name type="common">Marine alga</name>
    <name type="synonym">Syracosphaera carterae</name>
    <dbReference type="NCBI Taxonomy" id="13221"/>
    <lineage>
        <taxon>Eukaryota</taxon>
        <taxon>Haptista</taxon>
        <taxon>Haptophyta</taxon>
        <taxon>Prymnesiophyceae</taxon>
        <taxon>Isochrysidales</taxon>
        <taxon>Isochrysidaceae</taxon>
        <taxon>Chrysotila</taxon>
    </lineage>
</organism>
<dbReference type="EMBL" id="HBIZ01067407">
    <property type="protein sequence ID" value="CAE0788530.1"/>
    <property type="molecule type" value="Transcribed_RNA"/>
</dbReference>
<dbReference type="InterPro" id="IPR006629">
    <property type="entry name" value="LITAF"/>
</dbReference>
<dbReference type="SMART" id="SM00714">
    <property type="entry name" value="LITAF"/>
    <property type="match status" value="1"/>
</dbReference>
<gene>
    <name evidence="2" type="ORF">PCAR00345_LOCUS41239</name>
</gene>